<comment type="caution">
    <text evidence="1">The sequence shown here is derived from an EMBL/GenBank/DDBJ whole genome shotgun (WGS) entry which is preliminary data.</text>
</comment>
<dbReference type="AlphaFoldDB" id="A0A8J3GMZ8"/>
<dbReference type="Proteomes" id="UP000617531">
    <property type="component" value="Unassembled WGS sequence"/>
</dbReference>
<evidence type="ECO:0000313" key="1">
    <source>
        <dbReference type="EMBL" id="GHF03994.1"/>
    </source>
</evidence>
<organism evidence="1 2">
    <name type="scientific">Pseudolysinimonas yzui</name>
    <dbReference type="NCBI Taxonomy" id="2708254"/>
    <lineage>
        <taxon>Bacteria</taxon>
        <taxon>Bacillati</taxon>
        <taxon>Actinomycetota</taxon>
        <taxon>Actinomycetes</taxon>
        <taxon>Micrococcales</taxon>
        <taxon>Microbacteriaceae</taxon>
        <taxon>Pseudolysinimonas</taxon>
    </lineage>
</organism>
<proteinExistence type="predicted"/>
<gene>
    <name evidence="1" type="ORF">GCM10011600_00340</name>
</gene>
<reference evidence="1" key="2">
    <citation type="submission" date="2020-09" db="EMBL/GenBank/DDBJ databases">
        <authorList>
            <person name="Sun Q."/>
            <person name="Zhou Y."/>
        </authorList>
    </citation>
    <scope>NUCLEOTIDE SEQUENCE</scope>
    <source>
        <strain evidence="1">CGMCC 1.16548</strain>
    </source>
</reference>
<protein>
    <recommendedName>
        <fullName evidence="3">DUF559 domain-containing protein</fullName>
    </recommendedName>
</protein>
<reference evidence="1" key="1">
    <citation type="journal article" date="2014" name="Int. J. Syst. Evol. Microbiol.">
        <title>Complete genome sequence of Corynebacterium casei LMG S-19264T (=DSM 44701T), isolated from a smear-ripened cheese.</title>
        <authorList>
            <consortium name="US DOE Joint Genome Institute (JGI-PGF)"/>
            <person name="Walter F."/>
            <person name="Albersmeier A."/>
            <person name="Kalinowski J."/>
            <person name="Ruckert C."/>
        </authorList>
    </citation>
    <scope>NUCLEOTIDE SEQUENCE</scope>
    <source>
        <strain evidence="1">CGMCC 1.16548</strain>
    </source>
</reference>
<dbReference type="EMBL" id="BNAI01000001">
    <property type="protein sequence ID" value="GHF03994.1"/>
    <property type="molecule type" value="Genomic_DNA"/>
</dbReference>
<name>A0A8J3GMZ8_9MICO</name>
<evidence type="ECO:0000313" key="2">
    <source>
        <dbReference type="Proteomes" id="UP000617531"/>
    </source>
</evidence>
<evidence type="ECO:0008006" key="3">
    <source>
        <dbReference type="Google" id="ProtNLM"/>
    </source>
</evidence>
<accession>A0A8J3GMZ8</accession>
<dbReference type="RefSeq" id="WP_191281380.1">
    <property type="nucleotide sequence ID" value="NZ_BNAI01000001.1"/>
</dbReference>
<keyword evidence="2" id="KW-1185">Reference proteome</keyword>
<sequence>MRNDAAFTSVTAAALWGIPLPAYVDHSRLHVSVPHGRPRPRSRGVVGTERTFASEAVTLGGLRVLTPLATWASLATAIGIADLIAAGDDLVGDRRGHPLVEMGQLLSIAGRRVIGAPRLRIAAPRVRVGSRSRPETLSRVLFVESGIPEPQLNFPIPELGVYLDLAWEDARFGYEYQGGHHVGVEQHAADIRRQERVHDVEWLLMEATKYDLFDAPLLTVQRVRSRLESRGLRARGTNPPKWALPRR</sequence>